<evidence type="ECO:0000313" key="1">
    <source>
        <dbReference type="EMBL" id="KKN16130.1"/>
    </source>
</evidence>
<dbReference type="NCBIfam" id="TIGR01459">
    <property type="entry name" value="HAD-SF-IIA-hyp4"/>
    <property type="match status" value="1"/>
</dbReference>
<dbReference type="AlphaFoldDB" id="A0A0F9N9C0"/>
<dbReference type="EMBL" id="LAZR01003645">
    <property type="protein sequence ID" value="KKN16130.1"/>
    <property type="molecule type" value="Genomic_DNA"/>
</dbReference>
<dbReference type="CDD" id="cd07525">
    <property type="entry name" value="HAD_like"/>
    <property type="match status" value="1"/>
</dbReference>
<dbReference type="Gene3D" id="3.40.50.1000">
    <property type="entry name" value="HAD superfamily/HAD-like"/>
    <property type="match status" value="2"/>
</dbReference>
<dbReference type="Pfam" id="PF13344">
    <property type="entry name" value="Hydrolase_6"/>
    <property type="match status" value="1"/>
</dbReference>
<dbReference type="InterPro" id="IPR006356">
    <property type="entry name" value="HAD-SF_hydro_IIA_hyp3"/>
</dbReference>
<organism evidence="1">
    <name type="scientific">marine sediment metagenome</name>
    <dbReference type="NCBI Taxonomy" id="412755"/>
    <lineage>
        <taxon>unclassified sequences</taxon>
        <taxon>metagenomes</taxon>
        <taxon>ecological metagenomes</taxon>
    </lineage>
</organism>
<dbReference type="SUPFAM" id="SSF56784">
    <property type="entry name" value="HAD-like"/>
    <property type="match status" value="1"/>
</dbReference>
<name>A0A0F9N9C0_9ZZZZ</name>
<dbReference type="GO" id="GO:0005737">
    <property type="term" value="C:cytoplasm"/>
    <property type="evidence" value="ECO:0007669"/>
    <property type="project" value="TreeGrafter"/>
</dbReference>
<dbReference type="InterPro" id="IPR036412">
    <property type="entry name" value="HAD-like_sf"/>
</dbReference>
<dbReference type="Pfam" id="PF13242">
    <property type="entry name" value="Hydrolase_like"/>
    <property type="match status" value="1"/>
</dbReference>
<comment type="caution">
    <text evidence="1">The sequence shown here is derived from an EMBL/GenBank/DDBJ whole genome shotgun (WGS) entry which is preliminary data.</text>
</comment>
<sequence>MDHTSPLLHPSARIAPLSELIDGYDGLLCDIWGVLHNGDTAVSDAVNALCRARTSGRVVILITNAPRLSKDIYPQLARFGVPREAFDTIITSGDVTAQLIARQPDAPLFHFGPKRDQSVLEGLTNPIVDHPDAKLCLLTGPLDDTIETTDIYHDLLEQMHENAVEMICANPDLVVRSGNRMVICAGTIAQRYAQLGGKVSFAGKPESAIYDEALRRAAALTDRDIPKSRLLAIGDGLATDIKGAADNGFDAYFVAGGIHASEFDELNAQKAVNRIKTKFLGLNLVGVSDRLSWS</sequence>
<dbReference type="GO" id="GO:0016791">
    <property type="term" value="F:phosphatase activity"/>
    <property type="evidence" value="ECO:0007669"/>
    <property type="project" value="TreeGrafter"/>
</dbReference>
<dbReference type="PANTHER" id="PTHR19288">
    <property type="entry name" value="4-NITROPHENYLPHOSPHATASE-RELATED"/>
    <property type="match status" value="1"/>
</dbReference>
<dbReference type="InterPro" id="IPR006357">
    <property type="entry name" value="HAD-SF_hydro_IIA"/>
</dbReference>
<gene>
    <name evidence="1" type="ORF">LCGC14_0979080</name>
</gene>
<dbReference type="InterPro" id="IPR023214">
    <property type="entry name" value="HAD_sf"/>
</dbReference>
<dbReference type="NCBIfam" id="TIGR01460">
    <property type="entry name" value="HAD-SF-IIA"/>
    <property type="match status" value="1"/>
</dbReference>
<accession>A0A0F9N9C0</accession>
<reference evidence="1" key="1">
    <citation type="journal article" date="2015" name="Nature">
        <title>Complex archaea that bridge the gap between prokaryotes and eukaryotes.</title>
        <authorList>
            <person name="Spang A."/>
            <person name="Saw J.H."/>
            <person name="Jorgensen S.L."/>
            <person name="Zaremba-Niedzwiedzka K."/>
            <person name="Martijn J."/>
            <person name="Lind A.E."/>
            <person name="van Eijk R."/>
            <person name="Schleper C."/>
            <person name="Guy L."/>
            <person name="Ettema T.J."/>
        </authorList>
    </citation>
    <scope>NUCLEOTIDE SEQUENCE</scope>
</reference>
<protein>
    <submittedName>
        <fullName evidence="1">Uncharacterized protein</fullName>
    </submittedName>
</protein>
<proteinExistence type="predicted"/>
<dbReference type="PANTHER" id="PTHR19288:SF90">
    <property type="entry name" value="OS08G0542600 PROTEIN"/>
    <property type="match status" value="1"/>
</dbReference>